<comment type="subcellular location">
    <subcellularLocation>
        <location evidence="1">Mitochondrion</location>
    </subcellularLocation>
</comment>
<evidence type="ECO:0000256" key="3">
    <source>
        <dbReference type="ARBA" id="ARBA00013165"/>
    </source>
</evidence>
<dbReference type="Pfam" id="PF08264">
    <property type="entry name" value="Anticodon_1"/>
    <property type="match status" value="1"/>
</dbReference>
<feature type="compositionally biased region" description="Basic and acidic residues" evidence="13">
    <location>
        <begin position="1021"/>
        <end position="1041"/>
    </location>
</feature>
<evidence type="ECO:0000256" key="13">
    <source>
        <dbReference type="SAM" id="MobiDB-lite"/>
    </source>
</evidence>
<evidence type="ECO:0000256" key="10">
    <source>
        <dbReference type="ARBA" id="ARBA00048359"/>
    </source>
</evidence>
<evidence type="ECO:0000256" key="6">
    <source>
        <dbReference type="ARBA" id="ARBA00022840"/>
    </source>
</evidence>
<dbReference type="STRING" id="36022.A0A1V2L6L8"/>
<dbReference type="GO" id="GO:0004822">
    <property type="term" value="F:isoleucine-tRNA ligase activity"/>
    <property type="evidence" value="ECO:0007669"/>
    <property type="project" value="UniProtKB-EC"/>
</dbReference>
<protein>
    <recommendedName>
        <fullName evidence="11">Isoleucine--tRNA ligase, mitochondrial</fullName>
        <ecNumber evidence="3">6.1.1.5</ecNumber>
    </recommendedName>
    <alternativeName>
        <fullName evidence="9">Isoleucyl-tRNA synthetase</fullName>
    </alternativeName>
</protein>
<dbReference type="GO" id="GO:0006428">
    <property type="term" value="P:isoleucyl-tRNA aminoacylation"/>
    <property type="evidence" value="ECO:0007669"/>
    <property type="project" value="InterPro"/>
</dbReference>
<evidence type="ECO:0000256" key="8">
    <source>
        <dbReference type="ARBA" id="ARBA00023146"/>
    </source>
</evidence>
<evidence type="ECO:0000256" key="9">
    <source>
        <dbReference type="ARBA" id="ARBA00032665"/>
    </source>
</evidence>
<dbReference type="GO" id="GO:0032543">
    <property type="term" value="P:mitochondrial translation"/>
    <property type="evidence" value="ECO:0007669"/>
    <property type="project" value="TreeGrafter"/>
</dbReference>
<dbReference type="SUPFAM" id="SSF47323">
    <property type="entry name" value="Anticodon-binding domain of a subclass of class I aminoacyl-tRNA synthetases"/>
    <property type="match status" value="1"/>
</dbReference>
<dbReference type="InterPro" id="IPR001412">
    <property type="entry name" value="aa-tRNA-synth_I_CS"/>
</dbReference>
<evidence type="ECO:0000256" key="1">
    <source>
        <dbReference type="ARBA" id="ARBA00004173"/>
    </source>
</evidence>
<dbReference type="InterPro" id="IPR002300">
    <property type="entry name" value="aa-tRNA-synth_Ia"/>
</dbReference>
<dbReference type="InterPro" id="IPR033708">
    <property type="entry name" value="Anticodon_Ile_BEm"/>
</dbReference>
<dbReference type="InterPro" id="IPR002301">
    <property type="entry name" value="Ile-tRNA-ligase"/>
</dbReference>
<dbReference type="FunFam" id="3.40.50.620:FF:000111">
    <property type="entry name" value="Mitochondrial isoleucyl-tRNA synthetase"/>
    <property type="match status" value="1"/>
</dbReference>
<evidence type="ECO:0000259" key="14">
    <source>
        <dbReference type="Pfam" id="PF00133"/>
    </source>
</evidence>
<evidence type="ECO:0000313" key="16">
    <source>
        <dbReference type="EMBL" id="ONH67390.1"/>
    </source>
</evidence>
<dbReference type="GO" id="GO:0000049">
    <property type="term" value="F:tRNA binding"/>
    <property type="evidence" value="ECO:0007669"/>
    <property type="project" value="InterPro"/>
</dbReference>
<dbReference type="Gene3D" id="3.90.740.10">
    <property type="entry name" value="Valyl/Leucyl/Isoleucyl-tRNA synthetase, editing domain"/>
    <property type="match status" value="1"/>
</dbReference>
<dbReference type="InterPro" id="IPR023585">
    <property type="entry name" value="Ile-tRNA-ligase_type1"/>
</dbReference>
<name>A0A1V2L6L8_CYBFA</name>
<comment type="caution">
    <text evidence="16">The sequence shown here is derived from an EMBL/GenBank/DDBJ whole genome shotgun (WGS) entry which is preliminary data.</text>
</comment>
<evidence type="ECO:0000313" key="17">
    <source>
        <dbReference type="Proteomes" id="UP000189513"/>
    </source>
</evidence>
<keyword evidence="7 12" id="KW-0648">Protein biosynthesis</keyword>
<proteinExistence type="inferred from homology"/>
<dbReference type="SUPFAM" id="SSF52374">
    <property type="entry name" value="Nucleotidylyl transferase"/>
    <property type="match status" value="1"/>
</dbReference>
<keyword evidence="17" id="KW-1185">Reference proteome</keyword>
<dbReference type="Proteomes" id="UP000189513">
    <property type="component" value="Unassembled WGS sequence"/>
</dbReference>
<dbReference type="InterPro" id="IPR018811">
    <property type="entry name" value="MRX11"/>
</dbReference>
<evidence type="ECO:0000256" key="4">
    <source>
        <dbReference type="ARBA" id="ARBA00022598"/>
    </source>
</evidence>
<dbReference type="HAMAP" id="MF_02002">
    <property type="entry name" value="Ile_tRNA_synth_type1"/>
    <property type="match status" value="1"/>
</dbReference>
<dbReference type="InterPro" id="IPR050081">
    <property type="entry name" value="Ile-tRNA_ligase"/>
</dbReference>
<dbReference type="CDD" id="cd07960">
    <property type="entry name" value="Anticodon_Ia_Ile_BEm"/>
    <property type="match status" value="1"/>
</dbReference>
<dbReference type="AlphaFoldDB" id="A0A1V2L6L8"/>
<evidence type="ECO:0000256" key="2">
    <source>
        <dbReference type="ARBA" id="ARBA00005594"/>
    </source>
</evidence>
<dbReference type="Pfam" id="PF00133">
    <property type="entry name" value="tRNA-synt_1"/>
    <property type="match status" value="1"/>
</dbReference>
<reference evidence="17" key="1">
    <citation type="journal article" date="2017" name="Genome Announc.">
        <title>Genome sequences of Cyberlindnera fabianii 65, Pichia kudriavzevii 129, and Saccharomyces cerevisiae 131 isolated from fermented masau fruits in Zimbabwe.</title>
        <authorList>
            <person name="van Rijswijck I.M.H."/>
            <person name="Derks M.F.L."/>
            <person name="Abee T."/>
            <person name="de Ridder D."/>
            <person name="Smid E.J."/>
        </authorList>
    </citation>
    <scope>NUCLEOTIDE SEQUENCE [LARGE SCALE GENOMIC DNA]</scope>
    <source>
        <strain evidence="17">65</strain>
    </source>
</reference>
<accession>A0A1V2L6L8</accession>
<comment type="catalytic activity">
    <reaction evidence="10">
        <text>tRNA(Ile) + L-isoleucine + ATP = L-isoleucyl-tRNA(Ile) + AMP + diphosphate</text>
        <dbReference type="Rhea" id="RHEA:11060"/>
        <dbReference type="Rhea" id="RHEA-COMP:9666"/>
        <dbReference type="Rhea" id="RHEA-COMP:9695"/>
        <dbReference type="ChEBI" id="CHEBI:30616"/>
        <dbReference type="ChEBI" id="CHEBI:33019"/>
        <dbReference type="ChEBI" id="CHEBI:58045"/>
        <dbReference type="ChEBI" id="CHEBI:78442"/>
        <dbReference type="ChEBI" id="CHEBI:78528"/>
        <dbReference type="ChEBI" id="CHEBI:456215"/>
        <dbReference type="EC" id="6.1.1.5"/>
    </reaction>
</comment>
<dbReference type="GO" id="GO:0005739">
    <property type="term" value="C:mitochondrion"/>
    <property type="evidence" value="ECO:0007669"/>
    <property type="project" value="UniProtKB-SubCell"/>
</dbReference>
<dbReference type="SUPFAM" id="SSF50677">
    <property type="entry name" value="ValRS/IleRS/LeuRS editing domain"/>
    <property type="match status" value="1"/>
</dbReference>
<keyword evidence="6 12" id="KW-0067">ATP-binding</keyword>
<feature type="domain" description="Methionyl/Valyl/Leucyl/Isoleucyl-tRNA synthetase anticodon-binding" evidence="15">
    <location>
        <begin position="727"/>
        <end position="881"/>
    </location>
</feature>
<dbReference type="Gene3D" id="1.10.730.20">
    <property type="match status" value="1"/>
</dbReference>
<organism evidence="16 17">
    <name type="scientific">Cyberlindnera fabianii</name>
    <name type="common">Yeast</name>
    <name type="synonym">Hansenula fabianii</name>
    <dbReference type="NCBI Taxonomy" id="36022"/>
    <lineage>
        <taxon>Eukaryota</taxon>
        <taxon>Fungi</taxon>
        <taxon>Dikarya</taxon>
        <taxon>Ascomycota</taxon>
        <taxon>Saccharomycotina</taxon>
        <taxon>Saccharomycetes</taxon>
        <taxon>Phaffomycetales</taxon>
        <taxon>Phaffomycetaceae</taxon>
        <taxon>Cyberlindnera</taxon>
    </lineage>
</organism>
<dbReference type="PANTHER" id="PTHR42765:SF1">
    <property type="entry name" value="ISOLEUCINE--TRNA LIGASE, MITOCHONDRIAL"/>
    <property type="match status" value="1"/>
</dbReference>
<feature type="region of interest" description="Disordered" evidence="13">
    <location>
        <begin position="1017"/>
        <end position="1053"/>
    </location>
</feature>
<dbReference type="NCBIfam" id="TIGR00392">
    <property type="entry name" value="ileS"/>
    <property type="match status" value="1"/>
</dbReference>
<dbReference type="EC" id="6.1.1.5" evidence="3"/>
<sequence>MLSFSRVCRRGYADLAHSYSKTLRLPKTKLAKRSSYDKAIQDLIPRSSQEVYKKQFETRPTNNDVFILHDGPPYANGDLHLGHALNKVLKDIINRYNVLKGKKVYYKPGWDCHGLPIELKALEKINKKMKTDSSTVLNVQAIRKLARDHALKTIENQKAGFRELAILTDWETNYKTLDHDFEIAQLQIFQQMLSKGLIKRQKKPVYWGCETHTALAESELEYNDKHRSTAVYVKFPIVEPSSQLAPIISENSLKNVSALIWTSTPWTIPSNRAICVNESFTYTIIKSTNENLIVLSTLAESLVALNPDFTITNITIPGSALINSKYTNIRTPKSRFPILHGDHVTDSAGTGLVHTAPGHGNDDYFVCLANGVDVLSPVDQFGQYTDELPVGYSSLQGKKVLGDGTPAVLEMMQVSGMVYSIDKNYIHSYPYDWRSKKPVIIRATPQWFANVGEIKDAALSALDEVSFVPERGVNRLSTFIKNRNEWCISRQRAWGVPIPALYSKTDENVVLMDEESVKHIIAKIEELGTDAWFEEEENVERWLPKSYQGQGADFYKGKDTMDVWFDSGSSWNEIRKFVEENKLERETLADVYLEGSDQHRGWFQSSLLTKIATSNESKPIAPYKSIVTHGFTLDERGAKMSKSIGNVMTPATLIKGTKEIPAVGVDGLRLWAAQADYTSDINIGPNVLKHVGDALKKLRVSFAFMLGNLNGFEKDQLVEYNELKKIDQYALSKLYAMNDEVLQLYEEYNFSRAFKVLTNHLNVEASAVYFDIVKDRLYTESVESVSRRSAQTVLLEFLKVYCSLLSPILPLITQEVWDQAPKWAIEGTINPLLAGIVKYDPAMRNEKLEADFAMLWRVKDEILKLQEKGRKEDKTIKSALETDVFLFAKLDTSIGRVLKKYKDELAECYLVSRCLVNDLKMPEKFAYRYTGRLMFEDRAVVAMSVVPAAHAKCPRCWKYTAESEETLCERCDERVSIDEIRDMFFLRPPSISTTLRLSRPALSRSLHVTRPLWQAPLPKNSIKDTKDTKDPFTELENEPRRPPTSPAPTVKPVEKKHTKAHAILAKLPGPFRKYGERLVDAPFAHVSAFLILHEFTALVPFLGLWYAFHTYEFLPADIPSWMIVKSTGVIERILGDTVANYSLQDRARLIVEGATAYGLVKATFPLRVVFSLFLTPWFARIFVSPSLRGLKRLGGMIRGKKSAAAKK</sequence>
<dbReference type="OMA" id="HCWRCKT"/>
<dbReference type="PANTHER" id="PTHR42765">
    <property type="entry name" value="SOLEUCYL-TRNA SYNTHETASE"/>
    <property type="match status" value="1"/>
</dbReference>
<evidence type="ECO:0000256" key="5">
    <source>
        <dbReference type="ARBA" id="ARBA00022741"/>
    </source>
</evidence>
<dbReference type="EMBL" id="MPUK01000004">
    <property type="protein sequence ID" value="ONH67390.1"/>
    <property type="molecule type" value="Genomic_DNA"/>
</dbReference>
<keyword evidence="4 12" id="KW-0436">Ligase</keyword>
<dbReference type="Pfam" id="PF10306">
    <property type="entry name" value="FLILHELTA"/>
    <property type="match status" value="1"/>
</dbReference>
<feature type="domain" description="Aminoacyl-tRNA synthetase class Ia" evidence="14">
    <location>
        <begin position="49"/>
        <end position="683"/>
    </location>
</feature>
<dbReference type="GO" id="GO:0002161">
    <property type="term" value="F:aminoacyl-tRNA deacylase activity"/>
    <property type="evidence" value="ECO:0007669"/>
    <property type="project" value="InterPro"/>
</dbReference>
<dbReference type="InterPro" id="IPR013155">
    <property type="entry name" value="M/V/L/I-tRNA-synth_anticd-bd"/>
</dbReference>
<dbReference type="Gene3D" id="3.40.50.620">
    <property type="entry name" value="HUPs"/>
    <property type="match status" value="2"/>
</dbReference>
<dbReference type="PRINTS" id="PR00984">
    <property type="entry name" value="TRNASYNTHILE"/>
</dbReference>
<dbReference type="PROSITE" id="PS00178">
    <property type="entry name" value="AA_TRNA_LIGASE_I"/>
    <property type="match status" value="1"/>
</dbReference>
<comment type="similarity">
    <text evidence="2 12">Belongs to the class-I aminoacyl-tRNA synthetase family.</text>
</comment>
<dbReference type="InterPro" id="IPR014729">
    <property type="entry name" value="Rossmann-like_a/b/a_fold"/>
</dbReference>
<dbReference type="Gene3D" id="1.10.10.830">
    <property type="entry name" value="Ile-tRNA synthetase CP2 domain-like"/>
    <property type="match status" value="1"/>
</dbReference>
<evidence type="ECO:0000256" key="12">
    <source>
        <dbReference type="RuleBase" id="RU363035"/>
    </source>
</evidence>
<dbReference type="InterPro" id="IPR009008">
    <property type="entry name" value="Val/Leu/Ile-tRNA-synth_edit"/>
</dbReference>
<keyword evidence="8 12" id="KW-0030">Aminoacyl-tRNA synthetase</keyword>
<dbReference type="GO" id="GO:0005524">
    <property type="term" value="F:ATP binding"/>
    <property type="evidence" value="ECO:0007669"/>
    <property type="project" value="UniProtKB-KW"/>
</dbReference>
<gene>
    <name evidence="16" type="ORF">BON22_2330</name>
</gene>
<evidence type="ECO:0000256" key="11">
    <source>
        <dbReference type="ARBA" id="ARBA00068280"/>
    </source>
</evidence>
<dbReference type="VEuPathDB" id="FungiDB:BON22_2330"/>
<keyword evidence="5 12" id="KW-0547">Nucleotide-binding</keyword>
<dbReference type="InterPro" id="IPR009080">
    <property type="entry name" value="tRNAsynth_Ia_anticodon-bd"/>
</dbReference>
<evidence type="ECO:0000259" key="15">
    <source>
        <dbReference type="Pfam" id="PF08264"/>
    </source>
</evidence>
<evidence type="ECO:0000256" key="7">
    <source>
        <dbReference type="ARBA" id="ARBA00022917"/>
    </source>
</evidence>